<protein>
    <submittedName>
        <fullName evidence="1">Uncharacterized protein</fullName>
    </submittedName>
</protein>
<dbReference type="AlphaFoldDB" id="A0A0N9ZRL0"/>
<keyword evidence="2" id="KW-1185">Reference proteome</keyword>
<proteinExistence type="predicted"/>
<gene>
    <name evidence="1" type="ORF">IMCC12053_2475</name>
</gene>
<dbReference type="OrthoDB" id="7873131at2"/>
<dbReference type="KEGG" id="cmar:IMCC12053_2475"/>
<evidence type="ECO:0000313" key="2">
    <source>
        <dbReference type="Proteomes" id="UP000064920"/>
    </source>
</evidence>
<dbReference type="RefSeq" id="WP_062219396.1">
    <property type="nucleotide sequence ID" value="NZ_CP012023.1"/>
</dbReference>
<dbReference type="STRING" id="1397108.IMCC12053_2475"/>
<evidence type="ECO:0000313" key="1">
    <source>
        <dbReference type="EMBL" id="ALI56422.1"/>
    </source>
</evidence>
<dbReference type="Proteomes" id="UP000064920">
    <property type="component" value="Chromosome"/>
</dbReference>
<name>A0A0N9ZRL0_9RHOB</name>
<dbReference type="EMBL" id="CP012023">
    <property type="protein sequence ID" value="ALI56422.1"/>
    <property type="molecule type" value="Genomic_DNA"/>
</dbReference>
<accession>A0A0N9ZRL0</accession>
<dbReference type="PATRIC" id="fig|1397108.4.peg.2529"/>
<sequence>MLGRFVRIALLVGVILGILGPKSSALMAELGLIDASFIVICTGDGVERISLDGDGNPVEHSDDTTAPCPLVHAVDGPLSVLFAQALPSRFALADYPRPSQVRGLITPHSVRFARAPPRV</sequence>
<organism evidence="1 2">
    <name type="scientific">Celeribacter marinus</name>
    <dbReference type="NCBI Taxonomy" id="1397108"/>
    <lineage>
        <taxon>Bacteria</taxon>
        <taxon>Pseudomonadati</taxon>
        <taxon>Pseudomonadota</taxon>
        <taxon>Alphaproteobacteria</taxon>
        <taxon>Rhodobacterales</taxon>
        <taxon>Roseobacteraceae</taxon>
        <taxon>Celeribacter</taxon>
    </lineage>
</organism>
<reference evidence="1 2" key="1">
    <citation type="submission" date="2015-05" db="EMBL/GenBank/DDBJ databases">
        <authorList>
            <person name="Wang D.B."/>
            <person name="Wang M."/>
        </authorList>
    </citation>
    <scope>NUCLEOTIDE SEQUENCE [LARGE SCALE GENOMIC DNA]</scope>
    <source>
        <strain evidence="1 2">IMCC 12053</strain>
    </source>
</reference>